<evidence type="ECO:0000256" key="1">
    <source>
        <dbReference type="ARBA" id="ARBA00022475"/>
    </source>
</evidence>
<accession>A0AA95G4Y1</accession>
<dbReference type="Pfam" id="PF06004">
    <property type="entry name" value="DUF903"/>
    <property type="match status" value="1"/>
</dbReference>
<dbReference type="NCBIfam" id="NF033216">
    <property type="entry name" value="lipo_YgdI_YgdR"/>
    <property type="match status" value="1"/>
</dbReference>
<dbReference type="InterPro" id="IPR010305">
    <property type="entry name" value="YgdI/YgdR-like"/>
</dbReference>
<feature type="domain" description="Lipoprotein YgdI/YgdR-like SH3-like" evidence="8">
    <location>
        <begin position="23"/>
        <end position="69"/>
    </location>
</feature>
<evidence type="ECO:0000313" key="10">
    <source>
        <dbReference type="Proteomes" id="UP001177527"/>
    </source>
</evidence>
<evidence type="ECO:0000256" key="4">
    <source>
        <dbReference type="ARBA" id="ARBA00023139"/>
    </source>
</evidence>
<dbReference type="InterPro" id="IPR010920">
    <property type="entry name" value="LSM_dom_sf"/>
</dbReference>
<evidence type="ECO:0000313" key="9">
    <source>
        <dbReference type="EMBL" id="WGL58181.1"/>
    </source>
</evidence>
<feature type="signal peptide" evidence="7">
    <location>
        <begin position="1"/>
        <end position="18"/>
    </location>
</feature>
<evidence type="ECO:0000256" key="5">
    <source>
        <dbReference type="ARBA" id="ARBA00023288"/>
    </source>
</evidence>
<organism evidence="9 10">
    <name type="scientific">Kluyvera intermedia</name>
    <name type="common">Enterobacter intermedius</name>
    <dbReference type="NCBI Taxonomy" id="61648"/>
    <lineage>
        <taxon>Bacteria</taxon>
        <taxon>Pseudomonadati</taxon>
        <taxon>Pseudomonadota</taxon>
        <taxon>Gammaproteobacteria</taxon>
        <taxon>Enterobacterales</taxon>
        <taxon>Enterobacteriaceae</taxon>
        <taxon>Kluyvera</taxon>
    </lineage>
</organism>
<reference evidence="9" key="1">
    <citation type="submission" date="2023-04" db="EMBL/GenBank/DDBJ databases">
        <title>APH(3)-Id, a novel chromosomal aminoglycoside phosphotransferase, identified from an environmental isolate of Kluyvera intermedia DW18.</title>
        <authorList>
            <person name="Sha Y."/>
        </authorList>
    </citation>
    <scope>NUCLEOTIDE SEQUENCE</scope>
    <source>
        <strain evidence="9">DW18</strain>
    </source>
</reference>
<dbReference type="RefSeq" id="WP_279216711.1">
    <property type="nucleotide sequence ID" value="NZ_CP119319.1"/>
</dbReference>
<dbReference type="InterPro" id="IPR047807">
    <property type="entry name" value="YgdI/YgdR-like_SH3-like"/>
</dbReference>
<dbReference type="Proteomes" id="UP001177527">
    <property type="component" value="Chromosome"/>
</dbReference>
<evidence type="ECO:0000256" key="3">
    <source>
        <dbReference type="ARBA" id="ARBA00023136"/>
    </source>
</evidence>
<gene>
    <name evidence="9" type="ORF">QBD33_10750</name>
</gene>
<dbReference type="Gene3D" id="2.30.30.100">
    <property type="match status" value="1"/>
</dbReference>
<evidence type="ECO:0000256" key="6">
    <source>
        <dbReference type="SAM" id="MobiDB-lite"/>
    </source>
</evidence>
<dbReference type="PROSITE" id="PS51257">
    <property type="entry name" value="PROKAR_LIPOPROTEIN"/>
    <property type="match status" value="1"/>
</dbReference>
<keyword evidence="4" id="KW-0564">Palmitate</keyword>
<name>A0AA95G4Y1_KLUIN</name>
<keyword evidence="1" id="KW-1003">Cell membrane</keyword>
<dbReference type="PANTHER" id="PTHR37011:SF2">
    <property type="entry name" value="LIPOPROTEIN"/>
    <property type="match status" value="1"/>
</dbReference>
<dbReference type="EMBL" id="CP123488">
    <property type="protein sequence ID" value="WGL58181.1"/>
    <property type="molecule type" value="Genomic_DNA"/>
</dbReference>
<evidence type="ECO:0000256" key="7">
    <source>
        <dbReference type="SAM" id="SignalP"/>
    </source>
</evidence>
<evidence type="ECO:0000256" key="2">
    <source>
        <dbReference type="ARBA" id="ARBA00022729"/>
    </source>
</evidence>
<protein>
    <submittedName>
        <fullName evidence="9">YgdI/YgdR family lipoprotein</fullName>
    </submittedName>
</protein>
<dbReference type="SUPFAM" id="SSF50182">
    <property type="entry name" value="Sm-like ribonucleoproteins"/>
    <property type="match status" value="1"/>
</dbReference>
<dbReference type="AlphaFoldDB" id="A0AA95G4Y1"/>
<dbReference type="PANTHER" id="PTHR37011">
    <property type="entry name" value="POT FAMILY PEPTIDE TRANSPORT PROTEIN-RELATED"/>
    <property type="match status" value="1"/>
</dbReference>
<evidence type="ECO:0000259" key="8">
    <source>
        <dbReference type="Pfam" id="PF06004"/>
    </source>
</evidence>
<feature type="chain" id="PRO_5041706786" evidence="7">
    <location>
        <begin position="19"/>
        <end position="73"/>
    </location>
</feature>
<keyword evidence="3" id="KW-0472">Membrane</keyword>
<feature type="region of interest" description="Disordered" evidence="6">
    <location>
        <begin position="42"/>
        <end position="73"/>
    </location>
</feature>
<proteinExistence type="predicted"/>
<keyword evidence="2 7" id="KW-0732">Signal</keyword>
<sequence length="73" mass="7995">MKKTFYVLGMGAMLLALAGCTTNYVMTTKSGQTIVTEGKPQLDKETGMTRYTDQNGNDREINSSDVAQLVKDN</sequence>
<keyword evidence="5 9" id="KW-0449">Lipoprotein</keyword>